<feature type="compositionally biased region" description="Basic residues" evidence="1">
    <location>
        <begin position="337"/>
        <end position="347"/>
    </location>
</feature>
<dbReference type="AlphaFoldDB" id="A0A7H8R4Y4"/>
<dbReference type="PANTHER" id="PTHR12323:SF0">
    <property type="entry name" value="CALCIUM HOMEOSTASIS ENDOPLASMIC RETICULUM PROTEIN"/>
    <property type="match status" value="1"/>
</dbReference>
<dbReference type="GeneID" id="55995884"/>
<evidence type="ECO:0000259" key="2">
    <source>
        <dbReference type="PROSITE" id="PS51391"/>
    </source>
</evidence>
<proteinExistence type="predicted"/>
<dbReference type="Proteomes" id="UP000509510">
    <property type="component" value="Chromosome IV"/>
</dbReference>
<dbReference type="Pfam" id="PF04818">
    <property type="entry name" value="CID"/>
    <property type="match status" value="1"/>
</dbReference>
<dbReference type="EMBL" id="CP055901">
    <property type="protein sequence ID" value="QKX61247.1"/>
    <property type="molecule type" value="Genomic_DNA"/>
</dbReference>
<evidence type="ECO:0000313" key="3">
    <source>
        <dbReference type="EMBL" id="QKX61247.1"/>
    </source>
</evidence>
<feature type="compositionally biased region" description="Basic residues" evidence="1">
    <location>
        <begin position="380"/>
        <end position="399"/>
    </location>
</feature>
<dbReference type="RefSeq" id="XP_035347422.1">
    <property type="nucleotide sequence ID" value="XM_035491529.1"/>
</dbReference>
<keyword evidence="4" id="KW-1185">Reference proteome</keyword>
<name>A0A7H8R4Y4_TALRU</name>
<dbReference type="GO" id="GO:0006874">
    <property type="term" value="P:intracellular calcium ion homeostasis"/>
    <property type="evidence" value="ECO:0007669"/>
    <property type="project" value="TreeGrafter"/>
</dbReference>
<evidence type="ECO:0000256" key="1">
    <source>
        <dbReference type="SAM" id="MobiDB-lite"/>
    </source>
</evidence>
<dbReference type="InterPro" id="IPR008942">
    <property type="entry name" value="ENTH_VHS"/>
</dbReference>
<organism evidence="3 4">
    <name type="scientific">Talaromyces rugulosus</name>
    <name type="common">Penicillium rugulosum</name>
    <dbReference type="NCBI Taxonomy" id="121627"/>
    <lineage>
        <taxon>Eukaryota</taxon>
        <taxon>Fungi</taxon>
        <taxon>Dikarya</taxon>
        <taxon>Ascomycota</taxon>
        <taxon>Pezizomycotina</taxon>
        <taxon>Eurotiomycetes</taxon>
        <taxon>Eurotiomycetidae</taxon>
        <taxon>Eurotiales</taxon>
        <taxon>Trichocomaceae</taxon>
        <taxon>Talaromyces</taxon>
        <taxon>Talaromyces sect. Islandici</taxon>
    </lineage>
</organism>
<feature type="compositionally biased region" description="Pro residues" evidence="1">
    <location>
        <begin position="427"/>
        <end position="441"/>
    </location>
</feature>
<reference evidence="4" key="1">
    <citation type="submission" date="2020-06" db="EMBL/GenBank/DDBJ databases">
        <title>A chromosome-scale genome assembly of Talaromyces rugulosus W13939.</title>
        <authorList>
            <person name="Wang B."/>
            <person name="Guo L."/>
            <person name="Ye K."/>
            <person name="Wang L."/>
        </authorList>
    </citation>
    <scope>NUCLEOTIDE SEQUENCE [LARGE SCALE GENOMIC DNA]</scope>
    <source>
        <strain evidence="4">W13939</strain>
    </source>
</reference>
<gene>
    <name evidence="3" type="ORF">TRUGW13939_08395</name>
</gene>
<feature type="compositionally biased region" description="Basic and acidic residues" evidence="1">
    <location>
        <begin position="348"/>
        <end position="358"/>
    </location>
</feature>
<protein>
    <recommendedName>
        <fullName evidence="2">CID domain-containing protein</fullName>
    </recommendedName>
</protein>
<dbReference type="PANTHER" id="PTHR12323">
    <property type="entry name" value="SR-RELATED CTD ASSOCIATED FACTOR 6"/>
    <property type="match status" value="1"/>
</dbReference>
<feature type="region of interest" description="Disordered" evidence="1">
    <location>
        <begin position="337"/>
        <end position="528"/>
    </location>
</feature>
<dbReference type="GO" id="GO:0048471">
    <property type="term" value="C:perinuclear region of cytoplasm"/>
    <property type="evidence" value="ECO:0007669"/>
    <property type="project" value="TreeGrafter"/>
</dbReference>
<dbReference type="InterPro" id="IPR006569">
    <property type="entry name" value="CID_dom"/>
</dbReference>
<evidence type="ECO:0000313" key="4">
    <source>
        <dbReference type="Proteomes" id="UP000509510"/>
    </source>
</evidence>
<feature type="domain" description="CID" evidence="2">
    <location>
        <begin position="25"/>
        <end position="191"/>
    </location>
</feature>
<feature type="compositionally biased region" description="Pro residues" evidence="1">
    <location>
        <begin position="487"/>
        <end position="497"/>
    </location>
</feature>
<dbReference type="OrthoDB" id="21470at2759"/>
<sequence>MAAHQLAIAKASFSAALLRPDPSTVPRDDISTFHALLDKALSHCSRTNVQTCKEWLLHYVVSSSNRANVLGKYLTALSESSKPASLEDAHTQTDSRKLSGKRTRLHILYLLNDVFHHTKYHTNGGPGAFVTFSSALQPHVVELLGFAASYDRKKNPKHYRRLDQLLGVWSDHGYYNTDYINKLREAVNNSESVDAIKASVGLVDDAANMQSKNTRRDAPYMMPPTHGDISTPYYDLPAGNFVPHIIPDSTAPIRPDIVKPLQFVPGPPDQKLVGALKRFFNDVDRIYGSADFELGENTEIDINELGQAIVRDEKSGDIVDGDTYYGWSRDFCVQMKKRKEKHLTRSRSRSDSRGADDRRRRRYSDSNSSGYSRRGDRMPRSRSRSRSRDRRRHSRPRSRSRSDSYSPRPATPPSSFPNPHHGHRQHQPPPPPPPPPPPHSNPPHQNHAGFPPAFNGNMPPQNYNGGWSQGGPPPPPFTQGGQMFVPPGVPAFPPPYQPGNRQQLPPGSFPPPWQGGHQGGYNQGGGWS</sequence>
<accession>A0A7H8R4Y4</accession>
<dbReference type="KEGG" id="trg:TRUGW13939_08395"/>
<feature type="compositionally biased region" description="Gly residues" evidence="1">
    <location>
        <begin position="516"/>
        <end position="528"/>
    </location>
</feature>
<dbReference type="Gene3D" id="1.25.40.90">
    <property type="match status" value="1"/>
</dbReference>
<dbReference type="PROSITE" id="PS51391">
    <property type="entry name" value="CID"/>
    <property type="match status" value="1"/>
</dbReference>